<dbReference type="RefSeq" id="WP_049700071.1">
    <property type="nucleotide sequence ID" value="NZ_JAQDQF010000003.1"/>
</dbReference>
<dbReference type="PANTHER" id="PTHR10961:SF7">
    <property type="entry name" value="FAD DEPENDENT OXIDOREDUCTASE DOMAIN-CONTAINING PROTEIN"/>
    <property type="match status" value="1"/>
</dbReference>
<evidence type="ECO:0000256" key="3">
    <source>
        <dbReference type="ARBA" id="ARBA00022827"/>
    </source>
</evidence>
<evidence type="ECO:0000256" key="4">
    <source>
        <dbReference type="ARBA" id="ARBA00023002"/>
    </source>
</evidence>
<evidence type="ECO:0000259" key="5">
    <source>
        <dbReference type="Pfam" id="PF01266"/>
    </source>
</evidence>
<dbReference type="Gene3D" id="3.50.50.60">
    <property type="entry name" value="FAD/NAD(P)-binding domain"/>
    <property type="match status" value="1"/>
</dbReference>
<keyword evidence="2" id="KW-0285">Flavoprotein</keyword>
<protein>
    <submittedName>
        <fullName evidence="6">Sarcosine oxidase</fullName>
    </submittedName>
</protein>
<organism evidence="6 7">
    <name type="scientific">Gordonia jacobaea</name>
    <dbReference type="NCBI Taxonomy" id="122202"/>
    <lineage>
        <taxon>Bacteria</taxon>
        <taxon>Bacillati</taxon>
        <taxon>Actinomycetota</taxon>
        <taxon>Actinomycetes</taxon>
        <taxon>Mycobacteriales</taxon>
        <taxon>Gordoniaceae</taxon>
        <taxon>Gordonia</taxon>
    </lineage>
</organism>
<dbReference type="EMBL" id="LDTZ01000019">
    <property type="protein sequence ID" value="KNA90500.1"/>
    <property type="molecule type" value="Genomic_DNA"/>
</dbReference>
<sequence>MSDSSVAAHHSVIVVGLGSIGSMTLWQLAKKGVDVLGIEQFGRVHTEGAYAGESRLFRVAAKEGELFTPALLRSRELWQELGAGYGRDILLPAGALSVAPSDHPDLQPTLASIEHFDLPHKIFDAAQMRLRFPQFHIEDDDIGVLDLLGGAMRPEMAVAAATDQAFSHGASAIYDTEVLDIVETSNGVLVRTSRGEFTADRVVVTAGPWTARLLPELRDVVQTKTFALTWLMPRHVERFTPDVFPGFMRDLDDVHAFGVPTLDGYSIKICPHIDLDAFDDWADRPTTLSREQLRWIGDQAARMIPDLIPDVVRWSLHSDSWTPTKMPIIDSVGDGVIVGTAFSGNGFKFAPVWGECLAALATGGPNPFGDAAFSVAGHREVALA</sequence>
<dbReference type="InterPro" id="IPR045170">
    <property type="entry name" value="MTOX"/>
</dbReference>
<evidence type="ECO:0000256" key="2">
    <source>
        <dbReference type="ARBA" id="ARBA00022630"/>
    </source>
</evidence>
<gene>
    <name evidence="6" type="ORF">ABW18_16645</name>
</gene>
<dbReference type="InterPro" id="IPR036188">
    <property type="entry name" value="FAD/NAD-bd_sf"/>
</dbReference>
<dbReference type="InterPro" id="IPR006076">
    <property type="entry name" value="FAD-dep_OxRdtase"/>
</dbReference>
<evidence type="ECO:0000313" key="6">
    <source>
        <dbReference type="EMBL" id="KNA90500.1"/>
    </source>
</evidence>
<keyword evidence="7" id="KW-1185">Reference proteome</keyword>
<dbReference type="SUPFAM" id="SSF54373">
    <property type="entry name" value="FAD-linked reductases, C-terminal domain"/>
    <property type="match status" value="1"/>
</dbReference>
<feature type="domain" description="FAD dependent oxidoreductase" evidence="5">
    <location>
        <begin position="12"/>
        <end position="360"/>
    </location>
</feature>
<accession>A0ABR5IA82</accession>
<dbReference type="Proteomes" id="UP000037247">
    <property type="component" value="Unassembled WGS sequence"/>
</dbReference>
<dbReference type="SUPFAM" id="SSF51905">
    <property type="entry name" value="FAD/NAD(P)-binding domain"/>
    <property type="match status" value="1"/>
</dbReference>
<dbReference type="Pfam" id="PF01266">
    <property type="entry name" value="DAO"/>
    <property type="match status" value="1"/>
</dbReference>
<evidence type="ECO:0000313" key="7">
    <source>
        <dbReference type="Proteomes" id="UP000037247"/>
    </source>
</evidence>
<evidence type="ECO:0000256" key="1">
    <source>
        <dbReference type="ARBA" id="ARBA00001974"/>
    </source>
</evidence>
<dbReference type="PANTHER" id="PTHR10961">
    <property type="entry name" value="PEROXISOMAL SARCOSINE OXIDASE"/>
    <property type="match status" value="1"/>
</dbReference>
<comment type="cofactor">
    <cofactor evidence="1">
        <name>FAD</name>
        <dbReference type="ChEBI" id="CHEBI:57692"/>
    </cofactor>
</comment>
<keyword evidence="4" id="KW-0560">Oxidoreductase</keyword>
<reference evidence="6 7" key="1">
    <citation type="submission" date="2015-05" db="EMBL/GenBank/DDBJ databases">
        <title>Draft genome sequence of the bacterium Gordonia jacobaea a new member of the Gordonia genus.</title>
        <authorList>
            <person name="Jimenez-Galisteo G."/>
            <person name="Dominguez A."/>
            <person name="Munoz E."/>
            <person name="Vinas M."/>
        </authorList>
    </citation>
    <scope>NUCLEOTIDE SEQUENCE [LARGE SCALE GENOMIC DNA]</scope>
    <source>
        <strain evidence="7">mv1</strain>
    </source>
</reference>
<dbReference type="Gene3D" id="3.30.9.10">
    <property type="entry name" value="D-Amino Acid Oxidase, subunit A, domain 2"/>
    <property type="match status" value="1"/>
</dbReference>
<keyword evidence="3" id="KW-0274">FAD</keyword>
<name>A0ABR5IA82_9ACTN</name>
<comment type="caution">
    <text evidence="6">The sequence shown here is derived from an EMBL/GenBank/DDBJ whole genome shotgun (WGS) entry which is preliminary data.</text>
</comment>
<dbReference type="NCBIfam" id="NF008425">
    <property type="entry name" value="PRK11259.1"/>
    <property type="match status" value="1"/>
</dbReference>
<proteinExistence type="predicted"/>